<dbReference type="PROSITE" id="PS01129">
    <property type="entry name" value="PSI_RLU"/>
    <property type="match status" value="1"/>
</dbReference>
<protein>
    <recommendedName>
        <fullName evidence="2">RNA pseudouridylate synthase</fullName>
    </recommendedName>
    <alternativeName>
        <fullName evidence="3">RNA-uridine isomerase</fullName>
    </alternativeName>
</protein>
<evidence type="ECO:0000256" key="1">
    <source>
        <dbReference type="ARBA" id="ARBA00010876"/>
    </source>
</evidence>
<comment type="caution">
    <text evidence="5">The sequence shown here is derived from an EMBL/GenBank/DDBJ whole genome shotgun (WGS) entry which is preliminary data.</text>
</comment>
<proteinExistence type="inferred from homology"/>
<dbReference type="PANTHER" id="PTHR21600:SF87">
    <property type="entry name" value="RNA PSEUDOURIDYLATE SYNTHASE DOMAIN-CONTAINING PROTEIN 1"/>
    <property type="match status" value="1"/>
</dbReference>
<evidence type="ECO:0000313" key="6">
    <source>
        <dbReference type="Proteomes" id="UP001169066"/>
    </source>
</evidence>
<evidence type="ECO:0000259" key="4">
    <source>
        <dbReference type="Pfam" id="PF00849"/>
    </source>
</evidence>
<sequence length="329" mass="37766">MDIFWTLFKKRSINKKGEAEMPFVKEKFTVAEKMPAFVFIMRTFNMSQGQAQRVISKGRLLIGKNSFFRSGEHIEGEVEVVYFKPTSQGNLPLFHTKDFMVFEKYSGVLVHPNTMATPYSLLDEIRTIAGDDANAVHRIDMETSGLLLASKHKHSESFLKSAFEARNIQKSYLAWVDGKLTEPFSSKERIKVNNDYSQSKHKVFISEEGKASHTDFIPLEYDETLDATLVACYPHTGRTHQIRVHLFHVKHPILGDPLYGTTFKTANDYLEEILSPEDRMKETGASRLMLHAHSLTFNMGAKFHIESKSDFAQMKDLICKKERRVFNTK</sequence>
<feature type="domain" description="Pseudouridine synthase RsuA/RluA-like" evidence="4">
    <location>
        <begin position="98"/>
        <end position="246"/>
    </location>
</feature>
<dbReference type="InterPro" id="IPR050188">
    <property type="entry name" value="RluA_PseudoU_synthase"/>
</dbReference>
<dbReference type="InterPro" id="IPR020103">
    <property type="entry name" value="PsdUridine_synth_cat_dom_sf"/>
</dbReference>
<evidence type="ECO:0000256" key="3">
    <source>
        <dbReference type="ARBA" id="ARBA00033164"/>
    </source>
</evidence>
<dbReference type="EMBL" id="JAQIBC010000004">
    <property type="protein sequence ID" value="MDM5264058.1"/>
    <property type="molecule type" value="Genomic_DNA"/>
</dbReference>
<dbReference type="Pfam" id="PF00849">
    <property type="entry name" value="PseudoU_synth_2"/>
    <property type="match status" value="1"/>
</dbReference>
<dbReference type="InterPro" id="IPR006224">
    <property type="entry name" value="PsdUridine_synth_RluA-like_CS"/>
</dbReference>
<dbReference type="SUPFAM" id="SSF55120">
    <property type="entry name" value="Pseudouridine synthase"/>
    <property type="match status" value="1"/>
</dbReference>
<organism evidence="5 6">
    <name type="scientific">Sulfurovum xiamenensis</name>
    <dbReference type="NCBI Taxonomy" id="3019066"/>
    <lineage>
        <taxon>Bacteria</taxon>
        <taxon>Pseudomonadati</taxon>
        <taxon>Campylobacterota</taxon>
        <taxon>Epsilonproteobacteria</taxon>
        <taxon>Campylobacterales</taxon>
        <taxon>Sulfurovaceae</taxon>
        <taxon>Sulfurovum</taxon>
    </lineage>
</organism>
<dbReference type="RefSeq" id="WP_289402000.1">
    <property type="nucleotide sequence ID" value="NZ_JAQIBC010000004.1"/>
</dbReference>
<dbReference type="CDD" id="cd02869">
    <property type="entry name" value="PseudoU_synth_RluA_like"/>
    <property type="match status" value="1"/>
</dbReference>
<comment type="similarity">
    <text evidence="1">Belongs to the pseudouridine synthase RluA family.</text>
</comment>
<keyword evidence="6" id="KW-1185">Reference proteome</keyword>
<name>A0ABT7QSJ0_9BACT</name>
<dbReference type="InterPro" id="IPR006145">
    <property type="entry name" value="PsdUridine_synth_RsuA/RluA"/>
</dbReference>
<dbReference type="PANTHER" id="PTHR21600">
    <property type="entry name" value="MITOCHONDRIAL RNA PSEUDOURIDINE SYNTHASE"/>
    <property type="match status" value="1"/>
</dbReference>
<evidence type="ECO:0000256" key="2">
    <source>
        <dbReference type="ARBA" id="ARBA00031870"/>
    </source>
</evidence>
<dbReference type="Proteomes" id="UP001169066">
    <property type="component" value="Unassembled WGS sequence"/>
</dbReference>
<accession>A0ABT7QSJ0</accession>
<reference evidence="5" key="1">
    <citation type="submission" date="2023-01" db="EMBL/GenBank/DDBJ databases">
        <title>Sulfurovum sp. XTW-4 genome assembly.</title>
        <authorList>
            <person name="Wang J."/>
        </authorList>
    </citation>
    <scope>NUCLEOTIDE SEQUENCE</scope>
    <source>
        <strain evidence="5">XTW-4</strain>
    </source>
</reference>
<evidence type="ECO:0000313" key="5">
    <source>
        <dbReference type="EMBL" id="MDM5264058.1"/>
    </source>
</evidence>
<gene>
    <name evidence="5" type="ORF">PF327_07605</name>
</gene>
<dbReference type="Gene3D" id="3.30.2350.10">
    <property type="entry name" value="Pseudouridine synthase"/>
    <property type="match status" value="1"/>
</dbReference>